<dbReference type="EMBL" id="JAUJYO010000001">
    <property type="protein sequence ID" value="KAK1326991.1"/>
    <property type="molecule type" value="Genomic_DNA"/>
</dbReference>
<feature type="compositionally biased region" description="Basic residues" evidence="1">
    <location>
        <begin position="160"/>
        <end position="171"/>
    </location>
</feature>
<protein>
    <submittedName>
        <fullName evidence="2">Uncharacterized protein</fullName>
    </submittedName>
</protein>
<sequence length="400" mass="45118">MDPVSKSPSATSAKKEEMFSSIRSDVQGEQGSPMNAENRKADICYKKSAADKIDDLQVAGEDLPVGLAVEKDVCYRPIVFSLPAKRSAAEKQMENGQRTKKLFTKPKRRLENALGVQKRRVAKEEPKLDTSNGSPEIPEASDGTRDLSPTLKPIKDISNRKKGNGIMKPKRNSAGEVNPIEHHGQSERHRDMEEQNSPELRKKKAQPGTKKDKMASREDSPHAKRLRRMDVDGDVSKTQKLDLSCSTAIKNRSVKPGVDRISTSHVKDKGRSSKTEVDGYRRCSEGNDVELSVMKHHRQASEGEADHTSKISEDSIRRGARSSNIPKSHTTTLKHVKPPAVHNHPRRDHFGWMMMKKMKNFEELLFIKTHQALCYHQLQIRCLLMVPIPVKLFPMILWQT</sequence>
<evidence type="ECO:0000256" key="1">
    <source>
        <dbReference type="SAM" id="MobiDB-lite"/>
    </source>
</evidence>
<evidence type="ECO:0000313" key="3">
    <source>
        <dbReference type="Proteomes" id="UP001180020"/>
    </source>
</evidence>
<feature type="region of interest" description="Disordered" evidence="1">
    <location>
        <begin position="86"/>
        <end position="229"/>
    </location>
</feature>
<name>A0AAV9FLM5_ACOCL</name>
<feature type="compositionally biased region" description="Polar residues" evidence="1">
    <location>
        <begin position="21"/>
        <end position="35"/>
    </location>
</feature>
<evidence type="ECO:0000313" key="2">
    <source>
        <dbReference type="EMBL" id="KAK1326991.1"/>
    </source>
</evidence>
<gene>
    <name evidence="2" type="ORF">QJS10_CPA01g00097</name>
</gene>
<feature type="region of interest" description="Disordered" evidence="1">
    <location>
        <begin position="297"/>
        <end position="344"/>
    </location>
</feature>
<feature type="compositionally biased region" description="Basic residues" evidence="1">
    <location>
        <begin position="332"/>
        <end position="344"/>
    </location>
</feature>
<feature type="compositionally biased region" description="Basic and acidic residues" evidence="1">
    <location>
        <begin position="209"/>
        <end position="229"/>
    </location>
</feature>
<dbReference type="AlphaFoldDB" id="A0AAV9FLM5"/>
<accession>A0AAV9FLM5</accession>
<proteinExistence type="predicted"/>
<feature type="compositionally biased region" description="Polar residues" evidence="1">
    <location>
        <begin position="321"/>
        <end position="331"/>
    </location>
</feature>
<organism evidence="2 3">
    <name type="scientific">Acorus calamus</name>
    <name type="common">Sweet flag</name>
    <dbReference type="NCBI Taxonomy" id="4465"/>
    <lineage>
        <taxon>Eukaryota</taxon>
        <taxon>Viridiplantae</taxon>
        <taxon>Streptophyta</taxon>
        <taxon>Embryophyta</taxon>
        <taxon>Tracheophyta</taxon>
        <taxon>Spermatophyta</taxon>
        <taxon>Magnoliopsida</taxon>
        <taxon>Liliopsida</taxon>
        <taxon>Acoraceae</taxon>
        <taxon>Acorus</taxon>
    </lineage>
</organism>
<feature type="region of interest" description="Disordered" evidence="1">
    <location>
        <begin position="1"/>
        <end position="40"/>
    </location>
</feature>
<dbReference type="Proteomes" id="UP001180020">
    <property type="component" value="Unassembled WGS sequence"/>
</dbReference>
<keyword evidence="3" id="KW-1185">Reference proteome</keyword>
<feature type="compositionally biased region" description="Basic and acidic residues" evidence="1">
    <location>
        <begin position="299"/>
        <end position="317"/>
    </location>
</feature>
<reference evidence="2" key="1">
    <citation type="journal article" date="2023" name="Nat. Commun.">
        <title>Diploid and tetraploid genomes of Acorus and the evolution of monocots.</title>
        <authorList>
            <person name="Ma L."/>
            <person name="Liu K.W."/>
            <person name="Li Z."/>
            <person name="Hsiao Y.Y."/>
            <person name="Qi Y."/>
            <person name="Fu T."/>
            <person name="Tang G.D."/>
            <person name="Zhang D."/>
            <person name="Sun W.H."/>
            <person name="Liu D.K."/>
            <person name="Li Y."/>
            <person name="Chen G.Z."/>
            <person name="Liu X.D."/>
            <person name="Liao X.Y."/>
            <person name="Jiang Y.T."/>
            <person name="Yu X."/>
            <person name="Hao Y."/>
            <person name="Huang J."/>
            <person name="Zhao X.W."/>
            <person name="Ke S."/>
            <person name="Chen Y.Y."/>
            <person name="Wu W.L."/>
            <person name="Hsu J.L."/>
            <person name="Lin Y.F."/>
            <person name="Huang M.D."/>
            <person name="Li C.Y."/>
            <person name="Huang L."/>
            <person name="Wang Z.W."/>
            <person name="Zhao X."/>
            <person name="Zhong W.Y."/>
            <person name="Peng D.H."/>
            <person name="Ahmad S."/>
            <person name="Lan S."/>
            <person name="Zhang J.S."/>
            <person name="Tsai W.C."/>
            <person name="Van de Peer Y."/>
            <person name="Liu Z.J."/>
        </authorList>
    </citation>
    <scope>NUCLEOTIDE SEQUENCE</scope>
    <source>
        <strain evidence="2">CP</strain>
    </source>
</reference>
<feature type="compositionally biased region" description="Polar residues" evidence="1">
    <location>
        <begin position="1"/>
        <end position="12"/>
    </location>
</feature>
<comment type="caution">
    <text evidence="2">The sequence shown here is derived from an EMBL/GenBank/DDBJ whole genome shotgun (WGS) entry which is preliminary data.</text>
</comment>
<feature type="compositionally biased region" description="Basic residues" evidence="1">
    <location>
        <begin position="98"/>
        <end position="108"/>
    </location>
</feature>
<reference evidence="2" key="2">
    <citation type="submission" date="2023-06" db="EMBL/GenBank/DDBJ databases">
        <authorList>
            <person name="Ma L."/>
            <person name="Liu K.-W."/>
            <person name="Li Z."/>
            <person name="Hsiao Y.-Y."/>
            <person name="Qi Y."/>
            <person name="Fu T."/>
            <person name="Tang G."/>
            <person name="Zhang D."/>
            <person name="Sun W.-H."/>
            <person name="Liu D.-K."/>
            <person name="Li Y."/>
            <person name="Chen G.-Z."/>
            <person name="Liu X.-D."/>
            <person name="Liao X.-Y."/>
            <person name="Jiang Y.-T."/>
            <person name="Yu X."/>
            <person name="Hao Y."/>
            <person name="Huang J."/>
            <person name="Zhao X.-W."/>
            <person name="Ke S."/>
            <person name="Chen Y.-Y."/>
            <person name="Wu W.-L."/>
            <person name="Hsu J.-L."/>
            <person name="Lin Y.-F."/>
            <person name="Huang M.-D."/>
            <person name="Li C.-Y."/>
            <person name="Huang L."/>
            <person name="Wang Z.-W."/>
            <person name="Zhao X."/>
            <person name="Zhong W.-Y."/>
            <person name="Peng D.-H."/>
            <person name="Ahmad S."/>
            <person name="Lan S."/>
            <person name="Zhang J.-S."/>
            <person name="Tsai W.-C."/>
            <person name="Van De Peer Y."/>
            <person name="Liu Z.-J."/>
        </authorList>
    </citation>
    <scope>NUCLEOTIDE SEQUENCE</scope>
    <source>
        <strain evidence="2">CP</strain>
        <tissue evidence="2">Leaves</tissue>
    </source>
</reference>
<feature type="compositionally biased region" description="Basic and acidic residues" evidence="1">
    <location>
        <begin position="179"/>
        <end position="193"/>
    </location>
</feature>